<sequence length="366" mass="40115">MSCTLNMGEAPPVKEHLVITYARDLPQWLIDETQAKFPDAELSILQLPNFAPIPAEIARKTTLLVTFSNLPAPEDASKIKLIHSLSSGLDHLLSHPIVKETSIPLTSSSGIHGPPIAEWTIMNWLVASRRFVYTHENQQKHTWAKNVDFMNTVHDQVGRKVGILGYGSIGRQIGRVASALGMQVHAYTASPRPTPASRKDNGYIVPGTGDRDGTIPVSWHHGTDKASIHEFLSLGLDHLVIALPLTPQTTRMLGAEEFKILSNGVSASRPRPYLTNISRGKVLDQDALIKALKEGVLGGAALDVADPEPLPEDSPLWDTPNVQISPHVSSAGREYIPRSLDIMRENVGRLERGEELLNGFKRGRGY</sequence>
<organism evidence="4 5">
    <name type="scientific">Aspergillus vadensis (strain CBS 113365 / IMI 142717 / IBT 24658)</name>
    <dbReference type="NCBI Taxonomy" id="1448311"/>
    <lineage>
        <taxon>Eukaryota</taxon>
        <taxon>Fungi</taxon>
        <taxon>Dikarya</taxon>
        <taxon>Ascomycota</taxon>
        <taxon>Pezizomycotina</taxon>
        <taxon>Eurotiomycetes</taxon>
        <taxon>Eurotiomycetidae</taxon>
        <taxon>Eurotiales</taxon>
        <taxon>Aspergillaceae</taxon>
        <taxon>Aspergillus</taxon>
        <taxon>Aspergillus subgen. Circumdati</taxon>
    </lineage>
</organism>
<reference evidence="4" key="1">
    <citation type="submission" date="2016-12" db="EMBL/GenBank/DDBJ databases">
        <title>The genomes of Aspergillus section Nigri reveals drivers in fungal speciation.</title>
        <authorList>
            <consortium name="DOE Joint Genome Institute"/>
            <person name="Vesth T.C."/>
            <person name="Nybo J."/>
            <person name="Theobald S."/>
            <person name="Brandl J."/>
            <person name="Frisvad J.C."/>
            <person name="Nielsen K.F."/>
            <person name="Lyhne E.K."/>
            <person name="Kogle M.E."/>
            <person name="Kuo A."/>
            <person name="Riley R."/>
            <person name="Clum A."/>
            <person name="Nolan M."/>
            <person name="Lipzen A."/>
            <person name="Salamov A."/>
            <person name="Henrissat B."/>
            <person name="Wiebenga A."/>
            <person name="De Vries R.P."/>
            <person name="Grigoriev I.V."/>
            <person name="Mortensen U.H."/>
            <person name="Andersen M.R."/>
            <person name="Baker S.E."/>
        </authorList>
    </citation>
    <scope>NUCLEOTIDE SEQUENCE [LARGE SCALE GENOMIC DNA]</scope>
    <source>
        <strain evidence="4">CBS 113365</strain>
    </source>
</reference>
<feature type="domain" description="D-isomer specific 2-hydroxyacid dehydrogenase NAD-binding" evidence="3">
    <location>
        <begin position="124"/>
        <end position="195"/>
    </location>
</feature>
<dbReference type="AlphaFoldDB" id="A0A319B363"/>
<feature type="domain" description="D-isomer specific 2-hydroxyacid dehydrogenase NAD-binding" evidence="3">
    <location>
        <begin position="222"/>
        <end position="329"/>
    </location>
</feature>
<dbReference type="GO" id="GO:0016491">
    <property type="term" value="F:oxidoreductase activity"/>
    <property type="evidence" value="ECO:0007669"/>
    <property type="project" value="UniProtKB-KW"/>
</dbReference>
<proteinExistence type="predicted"/>
<dbReference type="SUPFAM" id="SSF51735">
    <property type="entry name" value="NAD(P)-binding Rossmann-fold domains"/>
    <property type="match status" value="1"/>
</dbReference>
<dbReference type="EMBL" id="KZ821632">
    <property type="protein sequence ID" value="PYH66949.1"/>
    <property type="molecule type" value="Genomic_DNA"/>
</dbReference>
<gene>
    <name evidence="4" type="ORF">BO88DRAFT_369718</name>
</gene>
<dbReference type="GeneID" id="37208744"/>
<dbReference type="PANTHER" id="PTHR43333">
    <property type="entry name" value="2-HACID_DH_C DOMAIN-CONTAINING PROTEIN"/>
    <property type="match status" value="1"/>
</dbReference>
<keyword evidence="2" id="KW-0520">NAD</keyword>
<dbReference type="CDD" id="cd12163">
    <property type="entry name" value="2-Hacid_dh_5"/>
    <property type="match status" value="1"/>
</dbReference>
<keyword evidence="5" id="KW-1185">Reference proteome</keyword>
<evidence type="ECO:0000256" key="2">
    <source>
        <dbReference type="ARBA" id="ARBA00023027"/>
    </source>
</evidence>
<feature type="non-terminal residue" evidence="4">
    <location>
        <position position="366"/>
    </location>
</feature>
<dbReference type="SUPFAM" id="SSF52283">
    <property type="entry name" value="Formate/glycerate dehydrogenase catalytic domain-like"/>
    <property type="match status" value="1"/>
</dbReference>
<dbReference type="InterPro" id="IPR036291">
    <property type="entry name" value="NAD(P)-bd_dom_sf"/>
</dbReference>
<dbReference type="InterPro" id="IPR006140">
    <property type="entry name" value="D-isomer_DH_NAD-bd"/>
</dbReference>
<dbReference type="GO" id="GO:0051287">
    <property type="term" value="F:NAD binding"/>
    <property type="evidence" value="ECO:0007669"/>
    <property type="project" value="InterPro"/>
</dbReference>
<evidence type="ECO:0000256" key="1">
    <source>
        <dbReference type="ARBA" id="ARBA00023002"/>
    </source>
</evidence>
<evidence type="ECO:0000259" key="3">
    <source>
        <dbReference type="Pfam" id="PF02826"/>
    </source>
</evidence>
<dbReference type="InterPro" id="IPR029752">
    <property type="entry name" value="D-isomer_DH_CS1"/>
</dbReference>
<accession>A0A319B363</accession>
<dbReference type="PROSITE" id="PS00065">
    <property type="entry name" value="D_2_HYDROXYACID_DH_1"/>
    <property type="match status" value="1"/>
</dbReference>
<dbReference type="OrthoDB" id="298012at2759"/>
<dbReference type="RefSeq" id="XP_025560743.1">
    <property type="nucleotide sequence ID" value="XM_025704152.1"/>
</dbReference>
<evidence type="ECO:0000313" key="4">
    <source>
        <dbReference type="EMBL" id="PYH66949.1"/>
    </source>
</evidence>
<dbReference type="Gene3D" id="3.40.50.720">
    <property type="entry name" value="NAD(P)-binding Rossmann-like Domain"/>
    <property type="match status" value="2"/>
</dbReference>
<dbReference type="Proteomes" id="UP000248405">
    <property type="component" value="Unassembled WGS sequence"/>
</dbReference>
<evidence type="ECO:0000313" key="5">
    <source>
        <dbReference type="Proteomes" id="UP000248405"/>
    </source>
</evidence>
<name>A0A319B363_ASPVC</name>
<dbReference type="PANTHER" id="PTHR43333:SF1">
    <property type="entry name" value="D-ISOMER SPECIFIC 2-HYDROXYACID DEHYDROGENASE NAD-BINDING DOMAIN-CONTAINING PROTEIN"/>
    <property type="match status" value="1"/>
</dbReference>
<dbReference type="Pfam" id="PF02826">
    <property type="entry name" value="2-Hacid_dh_C"/>
    <property type="match status" value="2"/>
</dbReference>
<protein>
    <recommendedName>
        <fullName evidence="3">D-isomer specific 2-hydroxyacid dehydrogenase NAD-binding domain-containing protein</fullName>
    </recommendedName>
</protein>
<keyword evidence="1" id="KW-0560">Oxidoreductase</keyword>